<evidence type="ECO:0000313" key="3">
    <source>
        <dbReference type="Proteomes" id="UP000320496"/>
    </source>
</evidence>
<organism evidence="2 3">
    <name type="scientific">Maioricimonas rarisocia</name>
    <dbReference type="NCBI Taxonomy" id="2528026"/>
    <lineage>
        <taxon>Bacteria</taxon>
        <taxon>Pseudomonadati</taxon>
        <taxon>Planctomycetota</taxon>
        <taxon>Planctomycetia</taxon>
        <taxon>Planctomycetales</taxon>
        <taxon>Planctomycetaceae</taxon>
        <taxon>Maioricimonas</taxon>
    </lineage>
</organism>
<evidence type="ECO:0008006" key="4">
    <source>
        <dbReference type="Google" id="ProtNLM"/>
    </source>
</evidence>
<name>A0A517Z8W2_9PLAN</name>
<feature type="compositionally biased region" description="Basic and acidic residues" evidence="1">
    <location>
        <begin position="1"/>
        <end position="11"/>
    </location>
</feature>
<dbReference type="Proteomes" id="UP000320496">
    <property type="component" value="Chromosome"/>
</dbReference>
<feature type="region of interest" description="Disordered" evidence="1">
    <location>
        <begin position="1"/>
        <end position="22"/>
    </location>
</feature>
<sequence length="63" mass="7418">MTMPADEHRDQSQPQDMTTDRAIDLRIVDSNELLRGDREVLIRHSDQIYRLRLTKSGKLILQK</sequence>
<accession>A0A517Z8W2</accession>
<keyword evidence="3" id="KW-1185">Reference proteome</keyword>
<dbReference type="Gene3D" id="2.10.70.10">
    <property type="entry name" value="Complement Module, domain 1"/>
    <property type="match status" value="1"/>
</dbReference>
<reference evidence="2 3" key="1">
    <citation type="submission" date="2019-02" db="EMBL/GenBank/DDBJ databases">
        <title>Deep-cultivation of Planctomycetes and their phenomic and genomic characterization uncovers novel biology.</title>
        <authorList>
            <person name="Wiegand S."/>
            <person name="Jogler M."/>
            <person name="Boedeker C."/>
            <person name="Pinto D."/>
            <person name="Vollmers J."/>
            <person name="Rivas-Marin E."/>
            <person name="Kohn T."/>
            <person name="Peeters S.H."/>
            <person name="Heuer A."/>
            <person name="Rast P."/>
            <person name="Oberbeckmann S."/>
            <person name="Bunk B."/>
            <person name="Jeske O."/>
            <person name="Meyerdierks A."/>
            <person name="Storesund J.E."/>
            <person name="Kallscheuer N."/>
            <person name="Luecker S."/>
            <person name="Lage O.M."/>
            <person name="Pohl T."/>
            <person name="Merkel B.J."/>
            <person name="Hornburger P."/>
            <person name="Mueller R.-W."/>
            <person name="Bruemmer F."/>
            <person name="Labrenz M."/>
            <person name="Spormann A.M."/>
            <person name="Op den Camp H."/>
            <person name="Overmann J."/>
            <person name="Amann R."/>
            <person name="Jetten M.S.M."/>
            <person name="Mascher T."/>
            <person name="Medema M.H."/>
            <person name="Devos D.P."/>
            <person name="Kaster A.-K."/>
            <person name="Ovreas L."/>
            <person name="Rohde M."/>
            <person name="Galperin M.Y."/>
            <person name="Jogler C."/>
        </authorList>
    </citation>
    <scope>NUCLEOTIDE SEQUENCE [LARGE SCALE GENOMIC DNA]</scope>
    <source>
        <strain evidence="2 3">Mal4</strain>
    </source>
</reference>
<dbReference type="AlphaFoldDB" id="A0A517Z8W2"/>
<protein>
    <recommendedName>
        <fullName evidence="4">Hemin uptake protein hemP</fullName>
    </recommendedName>
</protein>
<gene>
    <name evidence="2" type="ORF">Mal4_32590</name>
</gene>
<dbReference type="KEGG" id="mri:Mal4_32590"/>
<dbReference type="InterPro" id="IPR019600">
    <property type="entry name" value="Hemin_uptake_protein_HemP"/>
</dbReference>
<evidence type="ECO:0000256" key="1">
    <source>
        <dbReference type="SAM" id="MobiDB-lite"/>
    </source>
</evidence>
<proteinExistence type="predicted"/>
<evidence type="ECO:0000313" key="2">
    <source>
        <dbReference type="EMBL" id="QDU38927.1"/>
    </source>
</evidence>
<dbReference type="EMBL" id="CP036275">
    <property type="protein sequence ID" value="QDU38927.1"/>
    <property type="molecule type" value="Genomic_DNA"/>
</dbReference>
<dbReference type="Pfam" id="PF10636">
    <property type="entry name" value="hemP"/>
    <property type="match status" value="1"/>
</dbReference>